<keyword evidence="1" id="KW-1133">Transmembrane helix</keyword>
<protein>
    <submittedName>
        <fullName evidence="2">Uncharacterized protein</fullName>
    </submittedName>
</protein>
<comment type="caution">
    <text evidence="2">The sequence shown here is derived from an EMBL/GenBank/DDBJ whole genome shotgun (WGS) entry which is preliminary data.</text>
</comment>
<dbReference type="EMBL" id="AZBU02000003">
    <property type="protein sequence ID" value="TKR89836.1"/>
    <property type="molecule type" value="Genomic_DNA"/>
</dbReference>
<gene>
    <name evidence="2" type="ORF">L596_013878</name>
</gene>
<evidence type="ECO:0000313" key="3">
    <source>
        <dbReference type="Proteomes" id="UP000298663"/>
    </source>
</evidence>
<feature type="transmembrane region" description="Helical" evidence="1">
    <location>
        <begin position="12"/>
        <end position="30"/>
    </location>
</feature>
<sequence length="76" mass="8821">MLAEAETTDRRITFIGETSITTILALIFTYRSARFPTWAINPWSWNVWSQLIGYLGDRSVTKAAYYLGHQNSTNWF</sequence>
<dbReference type="Proteomes" id="UP000298663">
    <property type="component" value="Unassembled WGS sequence"/>
</dbReference>
<evidence type="ECO:0000313" key="2">
    <source>
        <dbReference type="EMBL" id="TKR89836.1"/>
    </source>
</evidence>
<organism evidence="2 3">
    <name type="scientific">Steinernema carpocapsae</name>
    <name type="common">Entomopathogenic nematode</name>
    <dbReference type="NCBI Taxonomy" id="34508"/>
    <lineage>
        <taxon>Eukaryota</taxon>
        <taxon>Metazoa</taxon>
        <taxon>Ecdysozoa</taxon>
        <taxon>Nematoda</taxon>
        <taxon>Chromadorea</taxon>
        <taxon>Rhabditida</taxon>
        <taxon>Tylenchina</taxon>
        <taxon>Panagrolaimomorpha</taxon>
        <taxon>Strongyloidoidea</taxon>
        <taxon>Steinernematidae</taxon>
        <taxon>Steinernema</taxon>
    </lineage>
</organism>
<dbReference type="AlphaFoldDB" id="A0A4U5P1J1"/>
<name>A0A4U5P1J1_STECR</name>
<accession>A0A4U5P1J1</accession>
<evidence type="ECO:0000256" key="1">
    <source>
        <dbReference type="SAM" id="Phobius"/>
    </source>
</evidence>
<keyword evidence="1" id="KW-0812">Transmembrane</keyword>
<proteinExistence type="predicted"/>
<reference evidence="2 3" key="2">
    <citation type="journal article" date="2019" name="G3 (Bethesda)">
        <title>Hybrid Assembly of the Genome of the Entomopathogenic Nematode Steinernema carpocapsae Identifies the X-Chromosome.</title>
        <authorList>
            <person name="Serra L."/>
            <person name="Macchietto M."/>
            <person name="Macias-Munoz A."/>
            <person name="McGill C.J."/>
            <person name="Rodriguez I.M."/>
            <person name="Rodriguez B."/>
            <person name="Murad R."/>
            <person name="Mortazavi A."/>
        </authorList>
    </citation>
    <scope>NUCLEOTIDE SEQUENCE [LARGE SCALE GENOMIC DNA]</scope>
    <source>
        <strain evidence="2 3">ALL</strain>
    </source>
</reference>
<reference evidence="2 3" key="1">
    <citation type="journal article" date="2015" name="Genome Biol.">
        <title>Comparative genomics of Steinernema reveals deeply conserved gene regulatory networks.</title>
        <authorList>
            <person name="Dillman A.R."/>
            <person name="Macchietto M."/>
            <person name="Porter C.F."/>
            <person name="Rogers A."/>
            <person name="Williams B."/>
            <person name="Antoshechkin I."/>
            <person name="Lee M.M."/>
            <person name="Goodwin Z."/>
            <person name="Lu X."/>
            <person name="Lewis E.E."/>
            <person name="Goodrich-Blair H."/>
            <person name="Stock S.P."/>
            <person name="Adams B.J."/>
            <person name="Sternberg P.W."/>
            <person name="Mortazavi A."/>
        </authorList>
    </citation>
    <scope>NUCLEOTIDE SEQUENCE [LARGE SCALE GENOMIC DNA]</scope>
    <source>
        <strain evidence="2 3">ALL</strain>
    </source>
</reference>
<keyword evidence="3" id="KW-1185">Reference proteome</keyword>
<keyword evidence="1" id="KW-0472">Membrane</keyword>